<keyword evidence="2" id="KW-0378">Hydrolase</keyword>
<dbReference type="Proteomes" id="UP001172728">
    <property type="component" value="Unassembled WGS sequence"/>
</dbReference>
<dbReference type="GO" id="GO:0004519">
    <property type="term" value="F:endonuclease activity"/>
    <property type="evidence" value="ECO:0007669"/>
    <property type="project" value="UniProtKB-KW"/>
</dbReference>
<dbReference type="RefSeq" id="WP_301135127.1">
    <property type="nucleotide sequence ID" value="NZ_JAUHPW010000010.1"/>
</dbReference>
<dbReference type="InterPro" id="IPR003615">
    <property type="entry name" value="HNH_nuc"/>
</dbReference>
<keyword evidence="2" id="KW-0255">Endonuclease</keyword>
<dbReference type="CDD" id="cd00085">
    <property type="entry name" value="HNHc"/>
    <property type="match status" value="1"/>
</dbReference>
<dbReference type="EMBL" id="JAUHPW010000010">
    <property type="protein sequence ID" value="MDN4476616.1"/>
    <property type="molecule type" value="Genomic_DNA"/>
</dbReference>
<protein>
    <submittedName>
        <fullName evidence="2">HNH endonuclease signature motif containing protein</fullName>
    </submittedName>
</protein>
<comment type="caution">
    <text evidence="2">The sequence shown here is derived from an EMBL/GenBank/DDBJ whole genome shotgun (WGS) entry which is preliminary data.</text>
</comment>
<sequence>MPWEKTTVSARASRLPADWRRRRVLVLKRDGYACQMRTSTGALCRDHANQVDHIIRGDNHDLSNLRALCVWHHARKTSAEGNAARRPRPTRKRAPEAHPGLL</sequence>
<accession>A0ABT8GBV1</accession>
<keyword evidence="3" id="KW-1185">Reference proteome</keyword>
<evidence type="ECO:0000256" key="1">
    <source>
        <dbReference type="SAM" id="MobiDB-lite"/>
    </source>
</evidence>
<proteinExistence type="predicted"/>
<evidence type="ECO:0000313" key="3">
    <source>
        <dbReference type="Proteomes" id="UP001172728"/>
    </source>
</evidence>
<feature type="region of interest" description="Disordered" evidence="1">
    <location>
        <begin position="76"/>
        <end position="102"/>
    </location>
</feature>
<evidence type="ECO:0000313" key="2">
    <source>
        <dbReference type="EMBL" id="MDN4476616.1"/>
    </source>
</evidence>
<keyword evidence="2" id="KW-0540">Nuclease</keyword>
<gene>
    <name evidence="2" type="ORF">QQX09_12185</name>
</gene>
<name>A0ABT8GBV1_9MICO</name>
<organism evidence="2 3">
    <name type="scientific">Demequina litoralis</name>
    <dbReference type="NCBI Taxonomy" id="3051660"/>
    <lineage>
        <taxon>Bacteria</taxon>
        <taxon>Bacillati</taxon>
        <taxon>Actinomycetota</taxon>
        <taxon>Actinomycetes</taxon>
        <taxon>Micrococcales</taxon>
        <taxon>Demequinaceae</taxon>
        <taxon>Demequina</taxon>
    </lineage>
</organism>
<reference evidence="2" key="1">
    <citation type="submission" date="2023-06" db="EMBL/GenBank/DDBJ databases">
        <title>Sysu t00192.</title>
        <authorList>
            <person name="Gao L."/>
            <person name="Fang B.-Z."/>
            <person name="Li W.-J."/>
        </authorList>
    </citation>
    <scope>NUCLEOTIDE SEQUENCE</scope>
    <source>
        <strain evidence="2">SYSU T00192</strain>
    </source>
</reference>
<dbReference type="Gene3D" id="1.10.30.50">
    <property type="match status" value="1"/>
</dbReference>